<protein>
    <submittedName>
        <fullName evidence="2">Lipopolysaccharide export LptBFGC system permease protein LptF</fullName>
    </submittedName>
</protein>
<sequence length="75" mass="7963">MNRAPQSRNDLRADPAGERRLQIAFALIVIAAIAGLVGIFFIFTGSALASAPVIVSTVVTAIFFGAGLFLWTRDV</sequence>
<reference evidence="2 3" key="1">
    <citation type="submission" date="2020-08" db="EMBL/GenBank/DDBJ databases">
        <title>Sequencing the genomes of 1000 actinobacteria strains.</title>
        <authorList>
            <person name="Klenk H.-P."/>
        </authorList>
    </citation>
    <scope>NUCLEOTIDE SEQUENCE [LARGE SCALE GENOMIC DNA]</scope>
    <source>
        <strain evidence="2 3">DSM 23040</strain>
    </source>
</reference>
<dbReference type="AlphaFoldDB" id="A0A839QZ42"/>
<keyword evidence="1" id="KW-0472">Membrane</keyword>
<dbReference type="Proteomes" id="UP000568050">
    <property type="component" value="Unassembled WGS sequence"/>
</dbReference>
<dbReference type="RefSeq" id="WP_183376223.1">
    <property type="nucleotide sequence ID" value="NZ_CBCSFZ010000023.1"/>
</dbReference>
<evidence type="ECO:0000256" key="1">
    <source>
        <dbReference type="SAM" id="Phobius"/>
    </source>
</evidence>
<evidence type="ECO:0000313" key="3">
    <source>
        <dbReference type="Proteomes" id="UP000568050"/>
    </source>
</evidence>
<organism evidence="2 3">
    <name type="scientific">Helcobacillus massiliensis</name>
    <dbReference type="NCBI Taxonomy" id="521392"/>
    <lineage>
        <taxon>Bacteria</taxon>
        <taxon>Bacillati</taxon>
        <taxon>Actinomycetota</taxon>
        <taxon>Actinomycetes</taxon>
        <taxon>Micrococcales</taxon>
        <taxon>Dermabacteraceae</taxon>
        <taxon>Helcobacillus</taxon>
    </lineage>
</organism>
<feature type="transmembrane region" description="Helical" evidence="1">
    <location>
        <begin position="49"/>
        <end position="71"/>
    </location>
</feature>
<proteinExistence type="predicted"/>
<keyword evidence="1" id="KW-0812">Transmembrane</keyword>
<accession>A0A839QZ42</accession>
<keyword evidence="3" id="KW-1185">Reference proteome</keyword>
<name>A0A839QZ42_9MICO</name>
<evidence type="ECO:0000313" key="2">
    <source>
        <dbReference type="EMBL" id="MBB3023231.1"/>
    </source>
</evidence>
<keyword evidence="1" id="KW-1133">Transmembrane helix</keyword>
<comment type="caution">
    <text evidence="2">The sequence shown here is derived from an EMBL/GenBank/DDBJ whole genome shotgun (WGS) entry which is preliminary data.</text>
</comment>
<gene>
    <name evidence="2" type="ORF">FHX50_001516</name>
</gene>
<dbReference type="EMBL" id="JACHWP010000003">
    <property type="protein sequence ID" value="MBB3023231.1"/>
    <property type="molecule type" value="Genomic_DNA"/>
</dbReference>
<feature type="transmembrane region" description="Helical" evidence="1">
    <location>
        <begin position="21"/>
        <end position="43"/>
    </location>
</feature>